<dbReference type="InterPro" id="IPR006976">
    <property type="entry name" value="VanZ-like"/>
</dbReference>
<evidence type="ECO:0000259" key="2">
    <source>
        <dbReference type="Pfam" id="PF04892"/>
    </source>
</evidence>
<protein>
    <submittedName>
        <fullName evidence="3">VanZ family protein</fullName>
    </submittedName>
</protein>
<feature type="transmembrane region" description="Helical" evidence="1">
    <location>
        <begin position="149"/>
        <end position="170"/>
    </location>
</feature>
<keyword evidence="1" id="KW-1133">Transmembrane helix</keyword>
<feature type="transmembrane region" description="Helical" evidence="1">
    <location>
        <begin position="67"/>
        <end position="87"/>
    </location>
</feature>
<keyword evidence="1" id="KW-0472">Membrane</keyword>
<accession>A0A385TMG9</accession>
<dbReference type="EMBL" id="CP032412">
    <property type="protein sequence ID" value="AYB44228.1"/>
    <property type="molecule type" value="Genomic_DNA"/>
</dbReference>
<feature type="domain" description="VanZ-like" evidence="2">
    <location>
        <begin position="15"/>
        <end position="138"/>
    </location>
</feature>
<dbReference type="AlphaFoldDB" id="A0A385TMG9"/>
<evidence type="ECO:0000313" key="3">
    <source>
        <dbReference type="EMBL" id="AYB44228.1"/>
    </source>
</evidence>
<evidence type="ECO:0000256" key="1">
    <source>
        <dbReference type="SAM" id="Phobius"/>
    </source>
</evidence>
<dbReference type="Pfam" id="PF04892">
    <property type="entry name" value="VanZ"/>
    <property type="match status" value="1"/>
</dbReference>
<evidence type="ECO:0000313" key="4">
    <source>
        <dbReference type="Proteomes" id="UP000266552"/>
    </source>
</evidence>
<dbReference type="KEGG" id="plw:D5F53_13390"/>
<reference evidence="3 4" key="1">
    <citation type="submission" date="2018-09" db="EMBL/GenBank/DDBJ databases">
        <title>Genome Sequence of Paenibacillus lautus Strain E7593-69, Azo Dye-Degrading Bacteria, Isolated from Commercial Tattoo Inks.</title>
        <authorList>
            <person name="Nho S.W."/>
            <person name="Kim S.-J."/>
            <person name="Kweon O."/>
            <person name="Cerniglia C.E."/>
        </authorList>
    </citation>
    <scope>NUCLEOTIDE SEQUENCE [LARGE SCALE GENOMIC DNA]</scope>
    <source>
        <strain evidence="3 4">E7593-69</strain>
    </source>
</reference>
<organism evidence="3 4">
    <name type="scientific">Paenibacillus lautus</name>
    <name type="common">Bacillus lautus</name>
    <dbReference type="NCBI Taxonomy" id="1401"/>
    <lineage>
        <taxon>Bacteria</taxon>
        <taxon>Bacillati</taxon>
        <taxon>Bacillota</taxon>
        <taxon>Bacilli</taxon>
        <taxon>Bacillales</taxon>
        <taxon>Paenibacillaceae</taxon>
        <taxon>Paenibacillus</taxon>
    </lineage>
</organism>
<feature type="transmembrane region" description="Helical" evidence="1">
    <location>
        <begin position="9"/>
        <end position="29"/>
    </location>
</feature>
<gene>
    <name evidence="3" type="ORF">D5F53_13390</name>
</gene>
<feature type="transmembrane region" description="Helical" evidence="1">
    <location>
        <begin position="94"/>
        <end position="117"/>
    </location>
</feature>
<dbReference type="Proteomes" id="UP000266552">
    <property type="component" value="Chromosome"/>
</dbReference>
<keyword evidence="4" id="KW-1185">Reference proteome</keyword>
<sequence>MDLKQQRKIIFAITIFYTLFILYFLFFAFGRVGKVDQITEYTFIFLPDDFFRLPGLSDLLHPTLMDFVGFGNVAAFIPFGILIPLLYRTSFIRFMIVFILSILVLETIQALTFLGSFDMNDVIQNSTGAAIGFGAYKLGFRTKNYWRNITAAGIFSLVLMLGVWGIFGGVDQAFTKVMGPFVAINDLRDSTGNPSTGTKTASFEMGGQEVEPQYNVYSIEGKSKGTYTYTLGNKKEVYLFLNYGIPDHKDSRGSIRVTADGHEFLTISVEAGRHEPDMSSIYLPQANELAITIEGNVTLWDVGYQEMVYSWN</sequence>
<name>A0A385TMG9_PAELA</name>
<keyword evidence="1" id="KW-0812">Transmembrane</keyword>
<proteinExistence type="predicted"/>
<dbReference type="RefSeq" id="WP_119848129.1">
    <property type="nucleotide sequence ID" value="NZ_CP032412.1"/>
</dbReference>